<reference evidence="11 13" key="1">
    <citation type="journal article" date="2008" name="Science">
        <title>The Physcomitrella genome reveals evolutionary insights into the conquest of land by plants.</title>
        <authorList>
            <person name="Rensing S."/>
            <person name="Lang D."/>
            <person name="Zimmer A."/>
            <person name="Terry A."/>
            <person name="Salamov A."/>
            <person name="Shapiro H."/>
            <person name="Nishiyama T."/>
            <person name="Perroud P.-F."/>
            <person name="Lindquist E."/>
            <person name="Kamisugi Y."/>
            <person name="Tanahashi T."/>
            <person name="Sakakibara K."/>
            <person name="Fujita T."/>
            <person name="Oishi K."/>
            <person name="Shin-I T."/>
            <person name="Kuroki Y."/>
            <person name="Toyoda A."/>
            <person name="Suzuki Y."/>
            <person name="Hashimoto A."/>
            <person name="Yamaguchi K."/>
            <person name="Sugano A."/>
            <person name="Kohara Y."/>
            <person name="Fujiyama A."/>
            <person name="Anterola A."/>
            <person name="Aoki S."/>
            <person name="Ashton N."/>
            <person name="Barbazuk W.B."/>
            <person name="Barker E."/>
            <person name="Bennetzen J."/>
            <person name="Bezanilla M."/>
            <person name="Blankenship R."/>
            <person name="Cho S.H."/>
            <person name="Dutcher S."/>
            <person name="Estelle M."/>
            <person name="Fawcett J.A."/>
            <person name="Gundlach H."/>
            <person name="Hanada K."/>
            <person name="Heyl A."/>
            <person name="Hicks K.A."/>
            <person name="Hugh J."/>
            <person name="Lohr M."/>
            <person name="Mayer K."/>
            <person name="Melkozernov A."/>
            <person name="Murata T."/>
            <person name="Nelson D."/>
            <person name="Pils B."/>
            <person name="Prigge M."/>
            <person name="Reiss B."/>
            <person name="Renner T."/>
            <person name="Rombauts S."/>
            <person name="Rushton P."/>
            <person name="Sanderfoot A."/>
            <person name="Schween G."/>
            <person name="Shiu S.-H."/>
            <person name="Stueber K."/>
            <person name="Theodoulou F.L."/>
            <person name="Tu H."/>
            <person name="Van de Peer Y."/>
            <person name="Verrier P.J."/>
            <person name="Waters E."/>
            <person name="Wood A."/>
            <person name="Yang L."/>
            <person name="Cove D."/>
            <person name="Cuming A."/>
            <person name="Hasebe M."/>
            <person name="Lucas S."/>
            <person name="Mishler D.B."/>
            <person name="Reski R."/>
            <person name="Grigoriev I."/>
            <person name="Quatrano R.S."/>
            <person name="Boore J.L."/>
        </authorList>
    </citation>
    <scope>NUCLEOTIDE SEQUENCE [LARGE SCALE GENOMIC DNA]</scope>
    <source>
        <strain evidence="12 13">cv. Gransden 2004</strain>
    </source>
</reference>
<evidence type="ECO:0000256" key="10">
    <source>
        <dbReference type="ARBA" id="ARBA00037847"/>
    </source>
</evidence>
<dbReference type="InterPro" id="IPR001611">
    <property type="entry name" value="Leu-rich_rpt"/>
</dbReference>
<evidence type="ECO:0000313" key="12">
    <source>
        <dbReference type="EnsemblPlants" id="Pp3c1_20420V3.1"/>
    </source>
</evidence>
<evidence type="ECO:0000256" key="7">
    <source>
        <dbReference type="ARBA" id="ARBA00023136"/>
    </source>
</evidence>
<reference evidence="11 13" key="2">
    <citation type="journal article" date="2018" name="Plant J.">
        <title>The Physcomitrella patens chromosome-scale assembly reveals moss genome structure and evolution.</title>
        <authorList>
            <person name="Lang D."/>
            <person name="Ullrich K.K."/>
            <person name="Murat F."/>
            <person name="Fuchs J."/>
            <person name="Jenkins J."/>
            <person name="Haas F.B."/>
            <person name="Piednoel M."/>
            <person name="Gundlach H."/>
            <person name="Van Bel M."/>
            <person name="Meyberg R."/>
            <person name="Vives C."/>
            <person name="Morata J."/>
            <person name="Symeonidi A."/>
            <person name="Hiss M."/>
            <person name="Muchero W."/>
            <person name="Kamisugi Y."/>
            <person name="Saleh O."/>
            <person name="Blanc G."/>
            <person name="Decker E.L."/>
            <person name="van Gessel N."/>
            <person name="Grimwood J."/>
            <person name="Hayes R.D."/>
            <person name="Graham S.W."/>
            <person name="Gunter L.E."/>
            <person name="McDaniel S.F."/>
            <person name="Hoernstein S.N.W."/>
            <person name="Larsson A."/>
            <person name="Li F.W."/>
            <person name="Perroud P.F."/>
            <person name="Phillips J."/>
            <person name="Ranjan P."/>
            <person name="Rokshar D.S."/>
            <person name="Rothfels C.J."/>
            <person name="Schneider L."/>
            <person name="Shu S."/>
            <person name="Stevenson D.W."/>
            <person name="Thummler F."/>
            <person name="Tillich M."/>
            <person name="Villarreal Aguilar J.C."/>
            <person name="Widiez T."/>
            <person name="Wong G.K."/>
            <person name="Wymore A."/>
            <person name="Zhang Y."/>
            <person name="Zimmer A.D."/>
            <person name="Quatrano R.S."/>
            <person name="Mayer K.F.X."/>
            <person name="Goodstein D."/>
            <person name="Casacuberta J.M."/>
            <person name="Vandepoele K."/>
            <person name="Reski R."/>
            <person name="Cuming A.C."/>
            <person name="Tuskan G.A."/>
            <person name="Maumus F."/>
            <person name="Salse J."/>
            <person name="Schmutz J."/>
            <person name="Rensing S.A."/>
        </authorList>
    </citation>
    <scope>NUCLEOTIDE SEQUENCE [LARGE SCALE GENOMIC DNA]</scope>
    <source>
        <strain evidence="12 13">cv. Gransden 2004</strain>
    </source>
</reference>
<dbReference type="PaxDb" id="3218-PP1S43_251V6.1"/>
<evidence type="ECO:0000256" key="5">
    <source>
        <dbReference type="ARBA" id="ARBA00022729"/>
    </source>
</evidence>
<dbReference type="PANTHER" id="PTHR48052:SF8">
    <property type="entry name" value="LRR RECEPTOR-LIKE SERINE_THREONINE-PROTEIN KINASE FLS2"/>
    <property type="match status" value="1"/>
</dbReference>
<dbReference type="EMBL" id="ABEU02000001">
    <property type="protein sequence ID" value="PNR62465.1"/>
    <property type="molecule type" value="Genomic_DNA"/>
</dbReference>
<keyword evidence="13" id="KW-1185">Reference proteome</keyword>
<evidence type="ECO:0000256" key="9">
    <source>
        <dbReference type="ARBA" id="ARBA00023180"/>
    </source>
</evidence>
<dbReference type="Gramene" id="Pp3c1_20420V3.1">
    <property type="protein sequence ID" value="Pp3c1_20420V3.1"/>
    <property type="gene ID" value="Pp3c1_20420"/>
</dbReference>
<keyword evidence="7" id="KW-0472">Membrane</keyword>
<dbReference type="Proteomes" id="UP000006727">
    <property type="component" value="Chromosome 1"/>
</dbReference>
<comment type="similarity">
    <text evidence="2">Belongs to the RLP family.</text>
</comment>
<dbReference type="InParanoid" id="A0A2K1L8U8"/>
<dbReference type="EnsemblPlants" id="Pp3c1_20420V3.1">
    <property type="protein sequence ID" value="Pp3c1_20420V3.1"/>
    <property type="gene ID" value="Pp3c1_20420"/>
</dbReference>
<dbReference type="STRING" id="3218.A0A2K1L8U8"/>
<dbReference type="Pfam" id="PF00560">
    <property type="entry name" value="LRR_1"/>
    <property type="match status" value="2"/>
</dbReference>
<dbReference type="AlphaFoldDB" id="A0A2K1L8U8"/>
<keyword evidence="9" id="KW-0325">Glycoprotein</keyword>
<evidence type="ECO:0000256" key="8">
    <source>
        <dbReference type="ARBA" id="ARBA00023170"/>
    </source>
</evidence>
<keyword evidence="6" id="KW-1133">Transmembrane helix</keyword>
<dbReference type="OMA" id="EWGSATQ"/>
<keyword evidence="4" id="KW-0812">Transmembrane</keyword>
<evidence type="ECO:0000313" key="11">
    <source>
        <dbReference type="EMBL" id="PNR62465.1"/>
    </source>
</evidence>
<comment type="subcellular location">
    <subcellularLocation>
        <location evidence="1">Cell membrane</location>
    </subcellularLocation>
    <subcellularLocation>
        <location evidence="10">Endomembrane system</location>
        <topology evidence="10">Single-pass membrane protein</topology>
    </subcellularLocation>
</comment>
<dbReference type="PANTHER" id="PTHR48052">
    <property type="entry name" value="UNNAMED PRODUCT"/>
    <property type="match status" value="1"/>
</dbReference>
<reference evidence="12" key="3">
    <citation type="submission" date="2020-12" db="UniProtKB">
        <authorList>
            <consortium name="EnsemblPlants"/>
        </authorList>
    </citation>
    <scope>IDENTIFICATION</scope>
</reference>
<gene>
    <name evidence="11" type="ORF">PHYPA_000889</name>
</gene>
<evidence type="ECO:0000256" key="3">
    <source>
        <dbReference type="ARBA" id="ARBA00022475"/>
    </source>
</evidence>
<keyword evidence="5" id="KW-0732">Signal</keyword>
<evidence type="ECO:0000256" key="2">
    <source>
        <dbReference type="ARBA" id="ARBA00009592"/>
    </source>
</evidence>
<dbReference type="GO" id="GO:0012505">
    <property type="term" value="C:endomembrane system"/>
    <property type="evidence" value="ECO:0007669"/>
    <property type="project" value="UniProtKB-SubCell"/>
</dbReference>
<dbReference type="InterPro" id="IPR032675">
    <property type="entry name" value="LRR_dom_sf"/>
</dbReference>
<organism evidence="11">
    <name type="scientific">Physcomitrium patens</name>
    <name type="common">Spreading-leaved earth moss</name>
    <name type="synonym">Physcomitrella patens</name>
    <dbReference type="NCBI Taxonomy" id="3218"/>
    <lineage>
        <taxon>Eukaryota</taxon>
        <taxon>Viridiplantae</taxon>
        <taxon>Streptophyta</taxon>
        <taxon>Embryophyta</taxon>
        <taxon>Bryophyta</taxon>
        <taxon>Bryophytina</taxon>
        <taxon>Bryopsida</taxon>
        <taxon>Funariidae</taxon>
        <taxon>Funariales</taxon>
        <taxon>Funariaceae</taxon>
        <taxon>Physcomitrium</taxon>
    </lineage>
</organism>
<evidence type="ECO:0000256" key="4">
    <source>
        <dbReference type="ARBA" id="ARBA00022692"/>
    </source>
</evidence>
<keyword evidence="8" id="KW-0675">Receptor</keyword>
<name>A0A2K1L8U8_PHYPA</name>
<keyword evidence="3" id="KW-1003">Cell membrane</keyword>
<dbReference type="GO" id="GO:0005886">
    <property type="term" value="C:plasma membrane"/>
    <property type="evidence" value="ECO:0007669"/>
    <property type="project" value="UniProtKB-SubCell"/>
</dbReference>
<accession>A0A2K1L8U8</accession>
<evidence type="ECO:0000256" key="1">
    <source>
        <dbReference type="ARBA" id="ARBA00004236"/>
    </source>
</evidence>
<sequence length="83" mass="8789">MNNHLTSAIPETLRNLTGLSILNLSLTQLGGVILVKLNLSYNQFSGDTPTTIGNLSGLSFLDLQGNPFTGEIADEIGSLSQLD</sequence>
<protein>
    <submittedName>
        <fullName evidence="11 12">Uncharacterized protein</fullName>
    </submittedName>
</protein>
<dbReference type="SUPFAM" id="SSF52058">
    <property type="entry name" value="L domain-like"/>
    <property type="match status" value="1"/>
</dbReference>
<evidence type="ECO:0000313" key="13">
    <source>
        <dbReference type="Proteomes" id="UP000006727"/>
    </source>
</evidence>
<proteinExistence type="inferred from homology"/>
<dbReference type="Gene3D" id="3.80.10.10">
    <property type="entry name" value="Ribonuclease Inhibitor"/>
    <property type="match status" value="1"/>
</dbReference>
<evidence type="ECO:0000256" key="6">
    <source>
        <dbReference type="ARBA" id="ARBA00022989"/>
    </source>
</evidence>